<accession>A0A0A8ZGG1</accession>
<reference evidence="1" key="1">
    <citation type="submission" date="2014-09" db="EMBL/GenBank/DDBJ databases">
        <authorList>
            <person name="Magalhaes I.L.F."/>
            <person name="Oliveira U."/>
            <person name="Santos F.R."/>
            <person name="Vidigal T.H.D.A."/>
            <person name="Brescovit A.D."/>
            <person name="Santos A.J."/>
        </authorList>
    </citation>
    <scope>NUCLEOTIDE SEQUENCE</scope>
    <source>
        <tissue evidence="1">Shoot tissue taken approximately 20 cm above the soil surface</tissue>
    </source>
</reference>
<proteinExistence type="predicted"/>
<protein>
    <submittedName>
        <fullName evidence="1">Uncharacterized protein</fullName>
    </submittedName>
</protein>
<dbReference type="AlphaFoldDB" id="A0A0A8ZGG1"/>
<name>A0A0A8ZGG1_ARUDO</name>
<sequence>MEGFNFQQNLMSFLSIGFNCI</sequence>
<reference evidence="1" key="2">
    <citation type="journal article" date="2015" name="Data Brief">
        <title>Shoot transcriptome of the giant reed, Arundo donax.</title>
        <authorList>
            <person name="Barrero R.A."/>
            <person name="Guerrero F.D."/>
            <person name="Moolhuijzen P."/>
            <person name="Goolsby J.A."/>
            <person name="Tidwell J."/>
            <person name="Bellgard S.E."/>
            <person name="Bellgard M.I."/>
        </authorList>
    </citation>
    <scope>NUCLEOTIDE SEQUENCE</scope>
    <source>
        <tissue evidence="1">Shoot tissue taken approximately 20 cm above the soil surface</tissue>
    </source>
</reference>
<dbReference type="EMBL" id="GBRH01259421">
    <property type="protein sequence ID" value="JAD38474.1"/>
    <property type="molecule type" value="Transcribed_RNA"/>
</dbReference>
<evidence type="ECO:0000313" key="1">
    <source>
        <dbReference type="EMBL" id="JAD38474.1"/>
    </source>
</evidence>
<organism evidence="1">
    <name type="scientific">Arundo donax</name>
    <name type="common">Giant reed</name>
    <name type="synonym">Donax arundinaceus</name>
    <dbReference type="NCBI Taxonomy" id="35708"/>
    <lineage>
        <taxon>Eukaryota</taxon>
        <taxon>Viridiplantae</taxon>
        <taxon>Streptophyta</taxon>
        <taxon>Embryophyta</taxon>
        <taxon>Tracheophyta</taxon>
        <taxon>Spermatophyta</taxon>
        <taxon>Magnoliopsida</taxon>
        <taxon>Liliopsida</taxon>
        <taxon>Poales</taxon>
        <taxon>Poaceae</taxon>
        <taxon>PACMAD clade</taxon>
        <taxon>Arundinoideae</taxon>
        <taxon>Arundineae</taxon>
        <taxon>Arundo</taxon>
    </lineage>
</organism>